<evidence type="ECO:0000256" key="1">
    <source>
        <dbReference type="ARBA" id="ARBA00004141"/>
    </source>
</evidence>
<keyword evidence="2" id="KW-0813">Transport</keyword>
<feature type="transmembrane region" description="Helical" evidence="7">
    <location>
        <begin position="62"/>
        <end position="80"/>
    </location>
</feature>
<accession>A0A4P9ZTN4</accession>
<evidence type="ECO:0000256" key="2">
    <source>
        <dbReference type="ARBA" id="ARBA00022448"/>
    </source>
</evidence>
<dbReference type="AlphaFoldDB" id="A0A4P9ZTN4"/>
<keyword evidence="4 7" id="KW-1133">Transmembrane helix</keyword>
<dbReference type="Proteomes" id="UP000268162">
    <property type="component" value="Unassembled WGS sequence"/>
</dbReference>
<name>A0A4P9ZTN4_9FUNG</name>
<proteinExistence type="predicted"/>
<keyword evidence="9" id="KW-1185">Reference proteome</keyword>
<reference evidence="9" key="1">
    <citation type="journal article" date="2018" name="Nat. Microbiol.">
        <title>Leveraging single-cell genomics to expand the fungal tree of life.</title>
        <authorList>
            <person name="Ahrendt S.R."/>
            <person name="Quandt C.A."/>
            <person name="Ciobanu D."/>
            <person name="Clum A."/>
            <person name="Salamov A."/>
            <person name="Andreopoulos B."/>
            <person name="Cheng J.F."/>
            <person name="Woyke T."/>
            <person name="Pelin A."/>
            <person name="Henrissat B."/>
            <person name="Reynolds N.K."/>
            <person name="Benny G.L."/>
            <person name="Smith M.E."/>
            <person name="James T.Y."/>
            <person name="Grigoriev I.V."/>
        </authorList>
    </citation>
    <scope>NUCLEOTIDE SEQUENCE [LARGE SCALE GENOMIC DNA]</scope>
    <source>
        <strain evidence="9">RSA 468</strain>
    </source>
</reference>
<keyword evidence="5" id="KW-0406">Ion transport</keyword>
<evidence type="ECO:0000313" key="9">
    <source>
        <dbReference type="Proteomes" id="UP000268162"/>
    </source>
</evidence>
<feature type="transmembrane region" description="Helical" evidence="7">
    <location>
        <begin position="241"/>
        <end position="271"/>
    </location>
</feature>
<keyword evidence="6 7" id="KW-0472">Membrane</keyword>
<evidence type="ECO:0000313" key="8">
    <source>
        <dbReference type="EMBL" id="RKP36946.1"/>
    </source>
</evidence>
<dbReference type="Pfam" id="PF25539">
    <property type="entry name" value="Bestrophin_2"/>
    <property type="match status" value="1"/>
</dbReference>
<evidence type="ECO:0000256" key="4">
    <source>
        <dbReference type="ARBA" id="ARBA00022989"/>
    </source>
</evidence>
<dbReference type="STRING" id="215637.A0A4P9ZTN4"/>
<protein>
    <submittedName>
        <fullName evidence="8">Bestrophin/UPF0187</fullName>
    </submittedName>
</protein>
<dbReference type="GO" id="GO:0005254">
    <property type="term" value="F:chloride channel activity"/>
    <property type="evidence" value="ECO:0007669"/>
    <property type="project" value="InterPro"/>
</dbReference>
<feature type="transmembrane region" description="Helical" evidence="7">
    <location>
        <begin position="31"/>
        <end position="50"/>
    </location>
</feature>
<dbReference type="GO" id="GO:0016020">
    <property type="term" value="C:membrane"/>
    <property type="evidence" value="ECO:0007669"/>
    <property type="project" value="UniProtKB-SubCell"/>
</dbReference>
<dbReference type="InterPro" id="IPR044669">
    <property type="entry name" value="YneE/VCCN1/2-like"/>
</dbReference>
<dbReference type="PANTHER" id="PTHR33281:SF21">
    <property type="entry name" value="MEMBRANE PROTEIN"/>
    <property type="match status" value="1"/>
</dbReference>
<dbReference type="EMBL" id="ML002568">
    <property type="protein sequence ID" value="RKP36946.1"/>
    <property type="molecule type" value="Genomic_DNA"/>
</dbReference>
<comment type="subcellular location">
    <subcellularLocation>
        <location evidence="1">Membrane</location>
        <topology evidence="1">Multi-pass membrane protein</topology>
    </subcellularLocation>
</comment>
<evidence type="ECO:0000256" key="3">
    <source>
        <dbReference type="ARBA" id="ARBA00022692"/>
    </source>
</evidence>
<keyword evidence="3 7" id="KW-0812">Transmembrane</keyword>
<evidence type="ECO:0000256" key="6">
    <source>
        <dbReference type="ARBA" id="ARBA00023136"/>
    </source>
</evidence>
<gene>
    <name evidence="8" type="ORF">BJ085DRAFT_42983</name>
</gene>
<evidence type="ECO:0000256" key="5">
    <source>
        <dbReference type="ARBA" id="ARBA00023065"/>
    </source>
</evidence>
<dbReference type="PANTHER" id="PTHR33281">
    <property type="entry name" value="UPF0187 PROTEIN YNEE"/>
    <property type="match status" value="1"/>
</dbReference>
<organism evidence="8 9">
    <name type="scientific">Dimargaris cristalligena</name>
    <dbReference type="NCBI Taxonomy" id="215637"/>
    <lineage>
        <taxon>Eukaryota</taxon>
        <taxon>Fungi</taxon>
        <taxon>Fungi incertae sedis</taxon>
        <taxon>Zoopagomycota</taxon>
        <taxon>Kickxellomycotina</taxon>
        <taxon>Dimargaritomycetes</taxon>
        <taxon>Dimargaritales</taxon>
        <taxon>Dimargaritaceae</taxon>
        <taxon>Dimargaris</taxon>
    </lineage>
</organism>
<sequence length="321" mass="36625">MYESSIPANRVPSFFETIFSYPDALRVRGSIILTILPNVLSVTLFATAVAVANDRLSSRIGLPNTLVGSFSVVLGLLLVFRSNTAHDSFKEGRRVWSQLKTAVRNITRIVWLGVPAKTPEEIQEKAQMIRYLVAYVVATKHYLRGENGIDYEDLEDLIPEEFRRHYLETLVPSSTPTHTPWILFRINRYVFRQRQANNIDPQTGNILNTTLANMHDSFTNLERILLTPIPLAYRVHLKQSLYLYCFLLPFTLIDLHYLMIPLVTAVAFMLFGIDGIGREIENPFGYDLNDLPLDRICEDLREEIEYVINTYPPGDMPASSG</sequence>
<evidence type="ECO:0000256" key="7">
    <source>
        <dbReference type="SAM" id="Phobius"/>
    </source>
</evidence>